<dbReference type="KEGG" id="ncr:NCU06690"/>
<protein>
    <submittedName>
        <fullName evidence="2">Uncharacterized protein</fullName>
    </submittedName>
</protein>
<sequence>MAEWLGKLADNTQKGNTSSTVPGLALPKSTELNVRGAKCQPKYRANNRMRFGGCLPHIPAVPSPPPLSPDRSDSPGSRPVLWPIKRVGPWLAYEPGVAGMVLDQGTFRERPAQVRRGEANEHGAGRVS</sequence>
<feature type="region of interest" description="Disordered" evidence="1">
    <location>
        <begin position="108"/>
        <end position="128"/>
    </location>
</feature>
<feature type="region of interest" description="Disordered" evidence="1">
    <location>
        <begin position="1"/>
        <end position="27"/>
    </location>
</feature>
<feature type="compositionally biased region" description="Polar residues" evidence="1">
    <location>
        <begin position="10"/>
        <end position="21"/>
    </location>
</feature>
<dbReference type="GeneID" id="3877152"/>
<proteinExistence type="predicted"/>
<dbReference type="HOGENOM" id="CLU_1960164_0_0_1"/>
<evidence type="ECO:0000313" key="2">
    <source>
        <dbReference type="EMBL" id="EAA31769.1"/>
    </source>
</evidence>
<dbReference type="AlphaFoldDB" id="Q1K746"/>
<dbReference type="EMBL" id="CM002240">
    <property type="protein sequence ID" value="EAA31769.1"/>
    <property type="molecule type" value="Genomic_DNA"/>
</dbReference>
<reference evidence="2 3" key="1">
    <citation type="journal article" date="2003" name="Nature">
        <title>The genome sequence of the filamentous fungus Neurospora crassa.</title>
        <authorList>
            <person name="Galagan J.E."/>
            <person name="Calvo S.E."/>
            <person name="Borkovich K.A."/>
            <person name="Selker E.U."/>
            <person name="Read N.D."/>
            <person name="Jaffe D."/>
            <person name="FitzHugh W."/>
            <person name="Ma L.J."/>
            <person name="Smirnov S."/>
            <person name="Purcell S."/>
            <person name="Rehman B."/>
            <person name="Elkins T."/>
            <person name="Engels R."/>
            <person name="Wang S."/>
            <person name="Nielsen C.B."/>
            <person name="Butler J."/>
            <person name="Endrizzi M."/>
            <person name="Qui D."/>
            <person name="Ianakiev P."/>
            <person name="Bell-Pedersen D."/>
            <person name="Nelson M.A."/>
            <person name="Werner-Washburne M."/>
            <person name="Selitrennikoff C.P."/>
            <person name="Kinsey J.A."/>
            <person name="Braun E.L."/>
            <person name="Zelter A."/>
            <person name="Schulte U."/>
            <person name="Kothe G.O."/>
            <person name="Jedd G."/>
            <person name="Mewes W."/>
            <person name="Staben C."/>
            <person name="Marcotte E."/>
            <person name="Greenberg D."/>
            <person name="Roy A."/>
            <person name="Foley K."/>
            <person name="Naylor J."/>
            <person name="Stange-Thomann N."/>
            <person name="Barrett R."/>
            <person name="Gnerre S."/>
            <person name="Kamal M."/>
            <person name="Kamvysselis M."/>
            <person name="Mauceli E."/>
            <person name="Bielke C."/>
            <person name="Rudd S."/>
            <person name="Frishman D."/>
            <person name="Krystofova S."/>
            <person name="Rasmussen C."/>
            <person name="Metzenberg R.L."/>
            <person name="Perkins D.D."/>
            <person name="Kroken S."/>
            <person name="Cogoni C."/>
            <person name="Macino G."/>
            <person name="Catcheside D."/>
            <person name="Li W."/>
            <person name="Pratt R.J."/>
            <person name="Osmani S.A."/>
            <person name="DeSouza C.P."/>
            <person name="Glass L."/>
            <person name="Orbach M.J."/>
            <person name="Berglund J.A."/>
            <person name="Voelker R."/>
            <person name="Yarden O."/>
            <person name="Plamann M."/>
            <person name="Seiler S."/>
            <person name="Dunlap J."/>
            <person name="Radford A."/>
            <person name="Aramayo R."/>
            <person name="Natvig D.O."/>
            <person name="Alex L.A."/>
            <person name="Mannhaupt G."/>
            <person name="Ebbole D.J."/>
            <person name="Freitag M."/>
            <person name="Paulsen I."/>
            <person name="Sachs M.S."/>
            <person name="Lander E.S."/>
            <person name="Nusbaum C."/>
            <person name="Birren B."/>
        </authorList>
    </citation>
    <scope>NUCLEOTIDE SEQUENCE [LARGE SCALE GENOMIC DNA]</scope>
    <source>
        <strain evidence="3">ATCC 24698 / 74-OR23-1A / CBS 708.71 / DSM 1257 / FGSC 987</strain>
    </source>
</reference>
<name>Q1K746_NEUCR</name>
<dbReference type="RefSeq" id="XP_961005.1">
    <property type="nucleotide sequence ID" value="XM_955912.1"/>
</dbReference>
<gene>
    <name evidence="2" type="ORF">NCU06690</name>
</gene>
<dbReference type="STRING" id="367110.Q1K746"/>
<dbReference type="Proteomes" id="UP000001805">
    <property type="component" value="Chromosome 2, Linkage Group V"/>
</dbReference>
<feature type="region of interest" description="Disordered" evidence="1">
    <location>
        <begin position="57"/>
        <end position="80"/>
    </location>
</feature>
<organism evidence="2 3">
    <name type="scientific">Neurospora crassa (strain ATCC 24698 / 74-OR23-1A / CBS 708.71 / DSM 1257 / FGSC 987)</name>
    <dbReference type="NCBI Taxonomy" id="367110"/>
    <lineage>
        <taxon>Eukaryota</taxon>
        <taxon>Fungi</taxon>
        <taxon>Dikarya</taxon>
        <taxon>Ascomycota</taxon>
        <taxon>Pezizomycotina</taxon>
        <taxon>Sordariomycetes</taxon>
        <taxon>Sordariomycetidae</taxon>
        <taxon>Sordariales</taxon>
        <taxon>Sordariaceae</taxon>
        <taxon>Neurospora</taxon>
    </lineage>
</organism>
<accession>Q1K746</accession>
<evidence type="ECO:0000256" key="1">
    <source>
        <dbReference type="SAM" id="MobiDB-lite"/>
    </source>
</evidence>
<dbReference type="InParanoid" id="Q1K746"/>
<dbReference type="PaxDb" id="5141-EFNCRP00000006625"/>
<keyword evidence="3" id="KW-1185">Reference proteome</keyword>
<dbReference type="VEuPathDB" id="FungiDB:NCU06690"/>
<evidence type="ECO:0000313" key="3">
    <source>
        <dbReference type="Proteomes" id="UP000001805"/>
    </source>
</evidence>
<feature type="compositionally biased region" description="Pro residues" evidence="1">
    <location>
        <begin position="59"/>
        <end position="68"/>
    </location>
</feature>